<gene>
    <name evidence="3" type="ORF">QM480_20930</name>
</gene>
<dbReference type="Pfam" id="PF08450">
    <property type="entry name" value="SGL"/>
    <property type="match status" value="1"/>
</dbReference>
<dbReference type="SUPFAM" id="SSF63829">
    <property type="entry name" value="Calcium-dependent phosphotriesterase"/>
    <property type="match status" value="1"/>
</dbReference>
<evidence type="ECO:0000313" key="3">
    <source>
        <dbReference type="EMBL" id="MDI9866816.1"/>
    </source>
</evidence>
<feature type="domain" description="SMP-30/Gluconolactonase/LRE-like region" evidence="2">
    <location>
        <begin position="82"/>
        <end position="271"/>
    </location>
</feature>
<dbReference type="InterPro" id="IPR011042">
    <property type="entry name" value="6-blade_b-propeller_TolB-like"/>
</dbReference>
<accession>A0ABT6YUK1</accession>
<organism evidence="3 4">
    <name type="scientific">Flectobacillus longus</name>
    <dbReference type="NCBI Taxonomy" id="2984207"/>
    <lineage>
        <taxon>Bacteria</taxon>
        <taxon>Pseudomonadati</taxon>
        <taxon>Bacteroidota</taxon>
        <taxon>Cytophagia</taxon>
        <taxon>Cytophagales</taxon>
        <taxon>Flectobacillaceae</taxon>
        <taxon>Flectobacillus</taxon>
    </lineage>
</organism>
<keyword evidence="4" id="KW-1185">Reference proteome</keyword>
<evidence type="ECO:0000313" key="4">
    <source>
        <dbReference type="Proteomes" id="UP001236569"/>
    </source>
</evidence>
<reference evidence="3 4" key="1">
    <citation type="submission" date="2023-05" db="EMBL/GenBank/DDBJ databases">
        <title>Novel species of genus Flectobacillus isolated from stream in China.</title>
        <authorList>
            <person name="Lu H."/>
        </authorList>
    </citation>
    <scope>NUCLEOTIDE SEQUENCE [LARGE SCALE GENOMIC DNA]</scope>
    <source>
        <strain evidence="3 4">DC10W</strain>
    </source>
</reference>
<dbReference type="InterPro" id="IPR013658">
    <property type="entry name" value="SGL"/>
</dbReference>
<dbReference type="PANTHER" id="PTHR47572:SF4">
    <property type="entry name" value="LACTONASE DRP35"/>
    <property type="match status" value="1"/>
</dbReference>
<evidence type="ECO:0000259" key="2">
    <source>
        <dbReference type="Pfam" id="PF08450"/>
    </source>
</evidence>
<dbReference type="Gene3D" id="2.120.10.30">
    <property type="entry name" value="TolB, C-terminal domain"/>
    <property type="match status" value="2"/>
</dbReference>
<dbReference type="EMBL" id="JASHID010000020">
    <property type="protein sequence ID" value="MDI9866816.1"/>
    <property type="molecule type" value="Genomic_DNA"/>
</dbReference>
<name>A0ABT6YUK1_9BACT</name>
<protein>
    <submittedName>
        <fullName evidence="3">SMP-30/gluconolactonase/LRE family protein</fullName>
    </submittedName>
</protein>
<proteinExistence type="predicted"/>
<dbReference type="PANTHER" id="PTHR47572">
    <property type="entry name" value="LIPOPROTEIN-RELATED"/>
    <property type="match status" value="1"/>
</dbReference>
<dbReference type="Proteomes" id="UP001236569">
    <property type="component" value="Unassembled WGS sequence"/>
</dbReference>
<keyword evidence="1" id="KW-0378">Hydrolase</keyword>
<sequence>MLIKHHSPNPLKGWQVNRESIGFLGQNLQRPECILTEPDGTVWAADARGGLVKMRHDGTQELLNPFTVENISSDSSGDEQNDKRYIQAQGSLPNGVCFDKNGDFIIANWGTNHIEKLSRTGSLSILVTEIDGQSLGKTNFPLRDSKGRIWFTVTTRTEPWSDQINTRANDGYIALMDANGVRIVADGFCGTNEIRFDDQEEWLYIVESTAWRISRMRVKPNGDLYNREVYGSSQLSGFPDGFAFDAYGNLWITLIFTDELIAITPDGEVITLLDDSNPQSKAALFEAYQNQAVTPEILMATQGTLCPWMASLCFGGKDLKTVYLGSLRGTRIPFFESPVSGQKMIHWK</sequence>
<dbReference type="RefSeq" id="WP_283371560.1">
    <property type="nucleotide sequence ID" value="NZ_JASHID010000020.1"/>
</dbReference>
<comment type="caution">
    <text evidence="3">The sequence shown here is derived from an EMBL/GenBank/DDBJ whole genome shotgun (WGS) entry which is preliminary data.</text>
</comment>
<evidence type="ECO:0000256" key="1">
    <source>
        <dbReference type="ARBA" id="ARBA00022801"/>
    </source>
</evidence>
<dbReference type="InterPro" id="IPR051262">
    <property type="entry name" value="SMP-30/CGR1_Lactonase"/>
</dbReference>